<proteinExistence type="predicted"/>
<accession>A0A317W066</accession>
<keyword evidence="1" id="KW-0472">Membrane</keyword>
<sequence length="57" mass="6309">MPQIHGKECQKHFGGETTEACVIAPQWFGAGATFLLSASDFVVSLLLICEDIRFFTF</sequence>
<evidence type="ECO:0000313" key="2">
    <source>
        <dbReference type="EMBL" id="PWY78632.1"/>
    </source>
</evidence>
<evidence type="ECO:0000313" key="3">
    <source>
        <dbReference type="Proteomes" id="UP000246171"/>
    </source>
</evidence>
<dbReference type="GeneID" id="37052617"/>
<dbReference type="AlphaFoldDB" id="A0A317W066"/>
<dbReference type="EMBL" id="MSFU01000006">
    <property type="protein sequence ID" value="PWY78632.1"/>
    <property type="molecule type" value="Genomic_DNA"/>
</dbReference>
<keyword evidence="1" id="KW-0812">Transmembrane</keyword>
<feature type="transmembrane region" description="Helical" evidence="1">
    <location>
        <begin position="27"/>
        <end position="49"/>
    </location>
</feature>
<keyword evidence="1" id="KW-1133">Transmembrane helix</keyword>
<dbReference type="Proteomes" id="UP000246171">
    <property type="component" value="Unassembled WGS sequence"/>
</dbReference>
<keyword evidence="3" id="KW-1185">Reference proteome</keyword>
<protein>
    <submittedName>
        <fullName evidence="2">Uncharacterized protein</fullName>
    </submittedName>
</protein>
<gene>
    <name evidence="2" type="ORF">BO83DRAFT_376205</name>
</gene>
<organism evidence="2 3">
    <name type="scientific">Aspergillus eucalypticola (strain CBS 122712 / IBT 29274)</name>
    <dbReference type="NCBI Taxonomy" id="1448314"/>
    <lineage>
        <taxon>Eukaryota</taxon>
        <taxon>Fungi</taxon>
        <taxon>Dikarya</taxon>
        <taxon>Ascomycota</taxon>
        <taxon>Pezizomycotina</taxon>
        <taxon>Eurotiomycetes</taxon>
        <taxon>Eurotiomycetidae</taxon>
        <taxon>Eurotiales</taxon>
        <taxon>Aspergillaceae</taxon>
        <taxon>Aspergillus</taxon>
        <taxon>Aspergillus subgen. Circumdati</taxon>
    </lineage>
</organism>
<evidence type="ECO:0000256" key="1">
    <source>
        <dbReference type="SAM" id="Phobius"/>
    </source>
</evidence>
<reference evidence="2" key="1">
    <citation type="submission" date="2016-12" db="EMBL/GenBank/DDBJ databases">
        <title>The genomes of Aspergillus section Nigri reveals drivers in fungal speciation.</title>
        <authorList>
            <consortium name="DOE Joint Genome Institute"/>
            <person name="Vesth T.C."/>
            <person name="Nybo J."/>
            <person name="Theobald S."/>
            <person name="Brandl J."/>
            <person name="Frisvad J.C."/>
            <person name="Nielsen K.F."/>
            <person name="Lyhne E.K."/>
            <person name="Kogle M.E."/>
            <person name="Kuo A."/>
            <person name="Riley R."/>
            <person name="Clum A."/>
            <person name="Nolan M."/>
            <person name="Lipzen A."/>
            <person name="Salamov A."/>
            <person name="Henrissat B."/>
            <person name="Wiebenga A."/>
            <person name="De vries R.P."/>
            <person name="Grigoriev I.V."/>
            <person name="Mortensen U.H."/>
            <person name="Andersen M.R."/>
            <person name="Baker S.E."/>
        </authorList>
    </citation>
    <scope>NUCLEOTIDE SEQUENCE</scope>
    <source>
        <strain evidence="2">CBS 122712</strain>
    </source>
</reference>
<name>A0A317W066_ASPEC</name>
<dbReference type="VEuPathDB" id="FungiDB:BO83DRAFT_376205"/>
<dbReference type="RefSeq" id="XP_025390424.1">
    <property type="nucleotide sequence ID" value="XM_025530655.1"/>
</dbReference>
<comment type="caution">
    <text evidence="2">The sequence shown here is derived from an EMBL/GenBank/DDBJ whole genome shotgun (WGS) entry which is preliminary data.</text>
</comment>